<reference evidence="6 7" key="1">
    <citation type="journal article" date="2008" name="J. Biotechnol.">
        <title>The lifestyle of Corynebacterium urealyticum derived from its complete genome sequence established by pyrosequencing.</title>
        <authorList>
            <person name="Tauch A."/>
            <person name="Trost E."/>
            <person name="Tilker A."/>
            <person name="Ludewig U."/>
            <person name="Schneiker S."/>
            <person name="Goesmann A."/>
            <person name="Arnold W."/>
            <person name="Bekel T."/>
            <person name="Brinkrolf K."/>
            <person name="Brune I."/>
            <person name="Goetker S."/>
            <person name="Kalinowski J."/>
            <person name="Kamp P.-B."/>
            <person name="Lobo F.P."/>
            <person name="Viehoever P."/>
            <person name="Weisshaar B."/>
            <person name="Soriano F."/>
            <person name="Droege M."/>
            <person name="Puehler A."/>
        </authorList>
    </citation>
    <scope>NUCLEOTIDE SEQUENCE [LARGE SCALE GENOMIC DNA]</scope>
    <source>
        <strain evidence="7">ATCC 43042 / DSM 7109</strain>
    </source>
</reference>
<dbReference type="GeneID" id="60603980"/>
<dbReference type="GO" id="GO:0000917">
    <property type="term" value="P:division septum assembly"/>
    <property type="evidence" value="ECO:0007669"/>
    <property type="project" value="UniProtKB-KW"/>
</dbReference>
<evidence type="ECO:0000256" key="3">
    <source>
        <dbReference type="ARBA" id="ARBA00023306"/>
    </source>
</evidence>
<evidence type="ECO:0000313" key="6">
    <source>
        <dbReference type="EMBL" id="CAQ05159.1"/>
    </source>
</evidence>
<gene>
    <name evidence="6" type="ordered locus">cu1199</name>
</gene>
<feature type="compositionally biased region" description="Basic and acidic residues" evidence="5">
    <location>
        <begin position="24"/>
        <end position="66"/>
    </location>
</feature>
<name>B1VHB8_CORU7</name>
<dbReference type="Gene3D" id="3.30.110.150">
    <property type="entry name" value="SepF-like protein"/>
    <property type="match status" value="1"/>
</dbReference>
<dbReference type="EMBL" id="AM942444">
    <property type="protein sequence ID" value="CAQ05159.1"/>
    <property type="molecule type" value="Genomic_DNA"/>
</dbReference>
<dbReference type="InterPro" id="IPR038594">
    <property type="entry name" value="SepF-like_sf"/>
</dbReference>
<dbReference type="InterPro" id="IPR023052">
    <property type="entry name" value="Cell_div_SepF"/>
</dbReference>
<dbReference type="AlphaFoldDB" id="B1VHB8"/>
<dbReference type="PANTHER" id="PTHR35798:SF1">
    <property type="entry name" value="CELL DIVISION PROTEIN SEPF"/>
    <property type="match status" value="1"/>
</dbReference>
<organism evidence="6 7">
    <name type="scientific">Corynebacterium urealyticum (strain ATCC 43042 / DSM 7109)</name>
    <dbReference type="NCBI Taxonomy" id="504474"/>
    <lineage>
        <taxon>Bacteria</taxon>
        <taxon>Bacillati</taxon>
        <taxon>Actinomycetota</taxon>
        <taxon>Actinomycetes</taxon>
        <taxon>Mycobacteriales</taxon>
        <taxon>Corynebacteriaceae</taxon>
        <taxon>Corynebacterium</taxon>
    </lineage>
</organism>
<evidence type="ECO:0000256" key="2">
    <source>
        <dbReference type="ARBA" id="ARBA00023210"/>
    </source>
</evidence>
<dbReference type="InterPro" id="IPR007561">
    <property type="entry name" value="Cell_div_SepF/SepF-rel"/>
</dbReference>
<keyword evidence="7" id="KW-1185">Reference proteome</keyword>
<evidence type="ECO:0000256" key="1">
    <source>
        <dbReference type="ARBA" id="ARBA00022618"/>
    </source>
</evidence>
<dbReference type="KEGG" id="cur:cu1199"/>
<feature type="region of interest" description="Disordered" evidence="5">
    <location>
        <begin position="19"/>
        <end position="97"/>
    </location>
</feature>
<sequence>MAEGFGDKFKEFFGLGGVESYEDPYYRDNFEERPERTERHEREDRAAGRYDSDHYGSYRSSERRSEVGASHGYGSDRDHAAAPARSRYGATEREAAPAQKNPMVIRLALNEYNQAREISEALKTGDVVVFNLGGMEKSAATRVLDFAAGLSLGLDAELKKLGGVRNFVLIPHGIELEQSQLDQLTEG</sequence>
<dbReference type="PANTHER" id="PTHR35798">
    <property type="entry name" value="CELL DIVISION PROTEIN SEPF"/>
    <property type="match status" value="1"/>
</dbReference>
<dbReference type="eggNOG" id="COG1799">
    <property type="taxonomic scope" value="Bacteria"/>
</dbReference>
<dbReference type="STRING" id="504474.cu1199"/>
<evidence type="ECO:0000256" key="5">
    <source>
        <dbReference type="SAM" id="MobiDB-lite"/>
    </source>
</evidence>
<keyword evidence="1" id="KW-0132">Cell division</keyword>
<accession>B1VHB8</accession>
<dbReference type="RefSeq" id="WP_012360447.1">
    <property type="nucleotide sequence ID" value="NC_010545.1"/>
</dbReference>
<protein>
    <recommendedName>
        <fullName evidence="8">Cell division protein SepF</fullName>
    </recommendedName>
</protein>
<dbReference type="Proteomes" id="UP000001727">
    <property type="component" value="Chromosome"/>
</dbReference>
<evidence type="ECO:0000313" key="7">
    <source>
        <dbReference type="Proteomes" id="UP000001727"/>
    </source>
</evidence>
<keyword evidence="2" id="KW-0717">Septation</keyword>
<evidence type="ECO:0000256" key="4">
    <source>
        <dbReference type="ARBA" id="ARBA00044936"/>
    </source>
</evidence>
<proteinExistence type="predicted"/>
<comment type="function">
    <text evidence="4">Cell division protein that is part of the divisome complex and is recruited early to the Z-ring. Probably stimulates Z-ring formation, perhaps through the cross-linking of FtsZ protofilaments. Its function overlaps with FtsA.</text>
</comment>
<evidence type="ECO:0008006" key="8">
    <source>
        <dbReference type="Google" id="ProtNLM"/>
    </source>
</evidence>
<dbReference type="HOGENOM" id="CLU_078499_0_1_11"/>
<dbReference type="Pfam" id="PF04472">
    <property type="entry name" value="SepF"/>
    <property type="match status" value="1"/>
</dbReference>
<keyword evidence="3" id="KW-0131">Cell cycle</keyword>